<dbReference type="InParanoid" id="G1TJL8"/>
<dbReference type="eggNOG" id="ENOG502QV95">
    <property type="taxonomic scope" value="Eukaryota"/>
</dbReference>
<feature type="transmembrane region" description="Helical" evidence="3">
    <location>
        <begin position="506"/>
        <end position="526"/>
    </location>
</feature>
<keyword evidence="3" id="KW-1133">Transmembrane helix</keyword>
<reference evidence="4" key="3">
    <citation type="submission" date="2025-09" db="UniProtKB">
        <authorList>
            <consortium name="Ensembl"/>
        </authorList>
    </citation>
    <scope>IDENTIFICATION</scope>
    <source>
        <strain evidence="4">Thorbecke</strain>
    </source>
</reference>
<evidence type="ECO:0000256" key="3">
    <source>
        <dbReference type="SAM" id="Phobius"/>
    </source>
</evidence>
<dbReference type="EMBL" id="AAGW02037339">
    <property type="status" value="NOT_ANNOTATED_CDS"/>
    <property type="molecule type" value="Genomic_DNA"/>
</dbReference>
<evidence type="ECO:0000256" key="2">
    <source>
        <dbReference type="SAM" id="MobiDB-lite"/>
    </source>
</evidence>
<feature type="region of interest" description="Disordered" evidence="2">
    <location>
        <begin position="362"/>
        <end position="455"/>
    </location>
</feature>
<dbReference type="PaxDb" id="9986-ENSOCUP00000017146"/>
<organism evidence="4 5">
    <name type="scientific">Oryctolagus cuniculus</name>
    <name type="common">Rabbit</name>
    <dbReference type="NCBI Taxonomy" id="9986"/>
    <lineage>
        <taxon>Eukaryota</taxon>
        <taxon>Metazoa</taxon>
        <taxon>Chordata</taxon>
        <taxon>Craniata</taxon>
        <taxon>Vertebrata</taxon>
        <taxon>Euteleostomi</taxon>
        <taxon>Mammalia</taxon>
        <taxon>Eutheria</taxon>
        <taxon>Euarchontoglires</taxon>
        <taxon>Glires</taxon>
        <taxon>Lagomorpha</taxon>
        <taxon>Leporidae</taxon>
        <taxon>Oryctolagus</taxon>
    </lineage>
</organism>
<dbReference type="EMBL" id="AAGW02037344">
    <property type="status" value="NOT_ANNOTATED_CDS"/>
    <property type="molecule type" value="Genomic_DNA"/>
</dbReference>
<dbReference type="EMBL" id="AAGW02037342">
    <property type="status" value="NOT_ANNOTATED_CDS"/>
    <property type="molecule type" value="Genomic_DNA"/>
</dbReference>
<dbReference type="STRING" id="9986.ENSOCUP00000017146"/>
<reference evidence="4" key="2">
    <citation type="submission" date="2025-08" db="UniProtKB">
        <authorList>
            <consortium name="Ensembl"/>
        </authorList>
    </citation>
    <scope>IDENTIFICATION</scope>
    <source>
        <strain evidence="4">Thorbecke</strain>
    </source>
</reference>
<feature type="region of interest" description="Disordered" evidence="2">
    <location>
        <begin position="1"/>
        <end position="61"/>
    </location>
</feature>
<dbReference type="HOGENOM" id="CLU_068900_0_0_1"/>
<keyword evidence="3" id="KW-0812">Transmembrane</keyword>
<evidence type="ECO:0000256" key="1">
    <source>
        <dbReference type="SAM" id="Coils"/>
    </source>
</evidence>
<feature type="coiled-coil region" evidence="1">
    <location>
        <begin position="310"/>
        <end position="348"/>
    </location>
</feature>
<proteinExistence type="predicted"/>
<keyword evidence="1" id="KW-0175">Coiled coil</keyword>
<dbReference type="Bgee" id="ENSOCUG00000026462">
    <property type="expression patterns" value="Expressed in frontal cortex and 15 other cell types or tissues"/>
</dbReference>
<dbReference type="GeneTree" id="ENSGT00390000013180"/>
<feature type="compositionally biased region" description="Pro residues" evidence="2">
    <location>
        <begin position="27"/>
        <end position="47"/>
    </location>
</feature>
<accession>G1TJL8</accession>
<name>G1TJL8_RABIT</name>
<protein>
    <submittedName>
        <fullName evidence="4">Leucine zipper protein 2</fullName>
    </submittedName>
</protein>
<reference evidence="4 5" key="1">
    <citation type="journal article" date="2011" name="Nature">
        <title>A high-resolution map of human evolutionary constraint using 29 mammals.</title>
        <authorList>
            <person name="Lindblad-Toh K."/>
            <person name="Garber M."/>
            <person name="Zuk O."/>
            <person name="Lin M.F."/>
            <person name="Parker B.J."/>
            <person name="Washietl S."/>
            <person name="Kheradpour P."/>
            <person name="Ernst J."/>
            <person name="Jordan G."/>
            <person name="Mauceli E."/>
            <person name="Ward L.D."/>
            <person name="Lowe C.B."/>
            <person name="Holloway A.K."/>
            <person name="Clamp M."/>
            <person name="Gnerre S."/>
            <person name="Alfoldi J."/>
            <person name="Beal K."/>
            <person name="Chang J."/>
            <person name="Clawson H."/>
            <person name="Cuff J."/>
            <person name="Di Palma F."/>
            <person name="Fitzgerald S."/>
            <person name="Flicek P."/>
            <person name="Guttman M."/>
            <person name="Hubisz M.J."/>
            <person name="Jaffe D.B."/>
            <person name="Jungreis I."/>
            <person name="Kent W.J."/>
            <person name="Kostka D."/>
            <person name="Lara M."/>
            <person name="Martins A.L."/>
            <person name="Massingham T."/>
            <person name="Moltke I."/>
            <person name="Raney B.J."/>
            <person name="Rasmussen M.D."/>
            <person name="Robinson J."/>
            <person name="Stark A."/>
            <person name="Vilella A.J."/>
            <person name="Wen J."/>
            <person name="Xie X."/>
            <person name="Zody M.C."/>
            <person name="Baldwin J."/>
            <person name="Bloom T."/>
            <person name="Chin C.W."/>
            <person name="Heiman D."/>
            <person name="Nicol R."/>
            <person name="Nusbaum C."/>
            <person name="Young S."/>
            <person name="Wilkinson J."/>
            <person name="Worley K.C."/>
            <person name="Kovar C.L."/>
            <person name="Muzny D.M."/>
            <person name="Gibbs R.A."/>
            <person name="Cree A."/>
            <person name="Dihn H.H."/>
            <person name="Fowler G."/>
            <person name="Jhangiani S."/>
            <person name="Joshi V."/>
            <person name="Lee S."/>
            <person name="Lewis L.R."/>
            <person name="Nazareth L.V."/>
            <person name="Okwuonu G."/>
            <person name="Santibanez J."/>
            <person name="Warren W.C."/>
            <person name="Mardis E.R."/>
            <person name="Weinstock G.M."/>
            <person name="Wilson R.K."/>
            <person name="Delehaunty K."/>
            <person name="Dooling D."/>
            <person name="Fronik C."/>
            <person name="Fulton L."/>
            <person name="Fulton B."/>
            <person name="Graves T."/>
            <person name="Minx P."/>
            <person name="Sodergren E."/>
            <person name="Birney E."/>
            <person name="Margulies E.H."/>
            <person name="Herrero J."/>
            <person name="Green E.D."/>
            <person name="Haussler D."/>
            <person name="Siepel A."/>
            <person name="Goldman N."/>
            <person name="Pollard K.S."/>
            <person name="Pedersen J.S."/>
            <person name="Lander E.S."/>
            <person name="Kellis M."/>
        </authorList>
    </citation>
    <scope>NUCLEOTIDE SEQUENCE [LARGE SCALE GENOMIC DNA]</scope>
    <source>
        <strain evidence="4 5">Thorbecke inbred</strain>
    </source>
</reference>
<keyword evidence="3" id="KW-0472">Membrane</keyword>
<dbReference type="PANTHER" id="PTHR22414:SF0">
    <property type="entry name" value="LEUCINE ZIPPER PROTEIN 2"/>
    <property type="match status" value="1"/>
</dbReference>
<dbReference type="EMBL" id="AAGW02037340">
    <property type="status" value="NOT_ANNOTATED_CDS"/>
    <property type="molecule type" value="Genomic_DNA"/>
</dbReference>
<feature type="compositionally biased region" description="Basic and acidic residues" evidence="2">
    <location>
        <begin position="394"/>
        <end position="408"/>
    </location>
</feature>
<dbReference type="PANTHER" id="PTHR22414">
    <property type="entry name" value="LEUCINE ZIPPER PROTEIN 2"/>
    <property type="match status" value="1"/>
</dbReference>
<feature type="coiled-coil region" evidence="1">
    <location>
        <begin position="163"/>
        <end position="285"/>
    </location>
</feature>
<sequence length="530" mass="59633">MISSRPVLTRVTRAQPRARSARGKRWPPLPLPAQPPAPGTARPPPLREPALSNPGQGLASPVTSLTKILPSLSACLSEASVSLSASVHRWRGLRRLGREPGNEELRDPEEAKERRQRGKEAPDRRQHEIQRSALLAAYPAGAGPQHQVYKSVSVSTGVKRQDYEELEKQLKEVFRERSTILRQLTKTSRELNGIKVNLQSLKNDEQSAKTDVQKLLELGLKQREEMKSLQEALQNQLKETSEKAEKHQATINFLKTEVERKSKMIRDLQNENKSLKNKLLSGNKLCGIHAEESKKIQAQLKELRYGKKDLLFKAQQLTDLEQKLAVAKNELEKAALDRESQMKAMKETVQLCLTSVFRDQPPPLSLITSLPPRTIASKIPDTRAKSKLQQSAPRHNESSQVESRKKENPSTTVCDSQDAGRNCSLKHRENPTSNATAESEPAPQKLQMPPCSECEVKKGPKKQLNNFEGMATREEKILTLTRLSLEKIFPLPSDYCSFSAYSEEKLFLFYFFSTSFAAISIPVNVFKLAR</sequence>
<dbReference type="AlphaFoldDB" id="G1TJL8"/>
<dbReference type="FunCoup" id="G1TJL8">
    <property type="interactions" value="5"/>
</dbReference>
<dbReference type="EMBL" id="AAGW02037341">
    <property type="status" value="NOT_ANNOTATED_CDS"/>
    <property type="molecule type" value="Genomic_DNA"/>
</dbReference>
<dbReference type="EMBL" id="AAGW02037343">
    <property type="status" value="NOT_ANNOTATED_CDS"/>
    <property type="molecule type" value="Genomic_DNA"/>
</dbReference>
<evidence type="ECO:0000313" key="4">
    <source>
        <dbReference type="Ensembl" id="ENSOCUP00000017146.3"/>
    </source>
</evidence>
<dbReference type="Ensembl" id="ENSOCUT00000028246.3">
    <property type="protein sequence ID" value="ENSOCUP00000017146.3"/>
    <property type="gene ID" value="ENSOCUG00000026462.3"/>
</dbReference>
<dbReference type="EMBL" id="AAGW02037338">
    <property type="status" value="NOT_ANNOTATED_CDS"/>
    <property type="molecule type" value="Genomic_DNA"/>
</dbReference>
<dbReference type="Proteomes" id="UP000001811">
    <property type="component" value="Chromosome 1"/>
</dbReference>
<dbReference type="InterPro" id="IPR026718">
    <property type="entry name" value="Luzp2"/>
</dbReference>
<keyword evidence="5" id="KW-1185">Reference proteome</keyword>
<gene>
    <name evidence="4" type="primary">LUZP2</name>
</gene>
<dbReference type="EMBL" id="AAGW02037335">
    <property type="status" value="NOT_ANNOTATED_CDS"/>
    <property type="molecule type" value="Genomic_DNA"/>
</dbReference>
<dbReference type="EMBL" id="AAGW02037336">
    <property type="status" value="NOT_ANNOTATED_CDS"/>
    <property type="molecule type" value="Genomic_DNA"/>
</dbReference>
<dbReference type="EMBL" id="AAGW02037337">
    <property type="status" value="NOT_ANNOTATED_CDS"/>
    <property type="molecule type" value="Genomic_DNA"/>
</dbReference>
<feature type="region of interest" description="Disordered" evidence="2">
    <location>
        <begin position="99"/>
        <end position="127"/>
    </location>
</feature>
<evidence type="ECO:0000313" key="5">
    <source>
        <dbReference type="Proteomes" id="UP000001811"/>
    </source>
</evidence>